<reference evidence="2 3" key="1">
    <citation type="submission" date="2014-05" db="EMBL/GenBank/DDBJ databases">
        <title>Complete genome sequence of Corynebacterium marinum DSM 44953.</title>
        <authorList>
            <person name="Schaffert L."/>
            <person name="Albersmeier A."/>
            <person name="Kalinowski J."/>
            <person name="Ruckert C."/>
        </authorList>
    </citation>
    <scope>NUCLEOTIDE SEQUENCE [LARGE SCALE GENOMIC DNA]</scope>
    <source>
        <strain evidence="2 3">DSM 44953</strain>
    </source>
</reference>
<dbReference type="STRING" id="1224162.B840_04260"/>
<feature type="region of interest" description="Disordered" evidence="1">
    <location>
        <begin position="24"/>
        <end position="43"/>
    </location>
</feature>
<accession>A0A0B6TUR5</accession>
<dbReference type="HOGENOM" id="CLU_2600108_0_0_11"/>
<evidence type="ECO:0000313" key="3">
    <source>
        <dbReference type="Proteomes" id="UP000031928"/>
    </source>
</evidence>
<gene>
    <name evidence="2" type="ORF">B840_04260</name>
</gene>
<dbReference type="InterPro" id="IPR008979">
    <property type="entry name" value="Galactose-bd-like_sf"/>
</dbReference>
<evidence type="ECO:0000256" key="1">
    <source>
        <dbReference type="SAM" id="MobiDB-lite"/>
    </source>
</evidence>
<dbReference type="KEGG" id="cmq:B840_04260"/>
<protein>
    <submittedName>
        <fullName evidence="2">Uncharacterized protein</fullName>
    </submittedName>
</protein>
<keyword evidence="3" id="KW-1185">Reference proteome</keyword>
<evidence type="ECO:0000313" key="2">
    <source>
        <dbReference type="EMBL" id="AJK68471.1"/>
    </source>
</evidence>
<name>A0A0B6TUR5_9CORY</name>
<dbReference type="Proteomes" id="UP000031928">
    <property type="component" value="Chromosome"/>
</dbReference>
<dbReference type="SUPFAM" id="SSF49785">
    <property type="entry name" value="Galactose-binding domain-like"/>
    <property type="match status" value="1"/>
</dbReference>
<proteinExistence type="predicted"/>
<dbReference type="RefSeq" id="WP_042621099.1">
    <property type="nucleotide sequence ID" value="NZ_CP007790.1"/>
</dbReference>
<sequence length="79" mass="8806">MVETGTQFPTKEIEHRTLYLRPRHVLAQTPEPPGTGPTGMMGTGAARTFAAIDQDDTNFILRLWDIAPNGKRLVLPYVK</sequence>
<organism evidence="2 3">
    <name type="scientific">Corynebacterium marinum DSM 44953</name>
    <dbReference type="NCBI Taxonomy" id="1224162"/>
    <lineage>
        <taxon>Bacteria</taxon>
        <taxon>Bacillati</taxon>
        <taxon>Actinomycetota</taxon>
        <taxon>Actinomycetes</taxon>
        <taxon>Mycobacteriales</taxon>
        <taxon>Corynebacteriaceae</taxon>
        <taxon>Corynebacterium</taxon>
    </lineage>
</organism>
<dbReference type="EMBL" id="CP007790">
    <property type="protein sequence ID" value="AJK68471.1"/>
    <property type="molecule type" value="Genomic_DNA"/>
</dbReference>
<dbReference type="AlphaFoldDB" id="A0A0B6TUR5"/>